<dbReference type="SUPFAM" id="SSF55729">
    <property type="entry name" value="Acyl-CoA N-acyltransferases (Nat)"/>
    <property type="match status" value="1"/>
</dbReference>
<comment type="caution">
    <text evidence="2">The sequence shown here is derived from an EMBL/GenBank/DDBJ whole genome shotgun (WGS) entry which is preliminary data.</text>
</comment>
<dbReference type="AlphaFoldDB" id="A0A2M9Q526"/>
<proteinExistence type="predicted"/>
<evidence type="ECO:0000313" key="3">
    <source>
        <dbReference type="Proteomes" id="UP000232101"/>
    </source>
</evidence>
<dbReference type="Pfam" id="PF00583">
    <property type="entry name" value="Acetyltransf_1"/>
    <property type="match status" value="1"/>
</dbReference>
<reference evidence="2 3" key="1">
    <citation type="submission" date="2017-11" db="EMBL/GenBank/DDBJ databases">
        <title>Bacterial isolate from king chilli rhizosphere.</title>
        <authorList>
            <person name="Takhelmayum P."/>
            <person name="Sarangthem I."/>
        </authorList>
    </citation>
    <scope>NUCLEOTIDE SEQUENCE [LARGE SCALE GENOMIC DNA]</scope>
    <source>
        <strain evidence="3">t26</strain>
    </source>
</reference>
<dbReference type="PANTHER" id="PTHR43415:SF3">
    <property type="entry name" value="GNAT-FAMILY ACETYLTRANSFERASE"/>
    <property type="match status" value="1"/>
</dbReference>
<gene>
    <name evidence="2" type="ORF">CWD94_15645</name>
</gene>
<dbReference type="Gene3D" id="3.40.630.30">
    <property type="match status" value="1"/>
</dbReference>
<feature type="domain" description="N-acetyltransferase" evidence="1">
    <location>
        <begin position="20"/>
        <end position="181"/>
    </location>
</feature>
<evidence type="ECO:0000259" key="1">
    <source>
        <dbReference type="PROSITE" id="PS51186"/>
    </source>
</evidence>
<accession>A0A2M9Q526</accession>
<dbReference type="STRING" id="582475.ACZ11_05850"/>
<organism evidence="2 3">
    <name type="scientific">Lysinibacillus xylanilyticus</name>
    <dbReference type="NCBI Taxonomy" id="582475"/>
    <lineage>
        <taxon>Bacteria</taxon>
        <taxon>Bacillati</taxon>
        <taxon>Bacillota</taxon>
        <taxon>Bacilli</taxon>
        <taxon>Bacillales</taxon>
        <taxon>Bacillaceae</taxon>
        <taxon>Lysinibacillus</taxon>
    </lineage>
</organism>
<dbReference type="CDD" id="cd04301">
    <property type="entry name" value="NAT_SF"/>
    <property type="match status" value="1"/>
</dbReference>
<protein>
    <submittedName>
        <fullName evidence="2">GNAT family N-acetyltransferase</fullName>
    </submittedName>
</protein>
<dbReference type="Proteomes" id="UP000232101">
    <property type="component" value="Unassembled WGS sequence"/>
</dbReference>
<keyword evidence="2" id="KW-0808">Transferase</keyword>
<name>A0A2M9Q526_9BACI</name>
<dbReference type="InterPro" id="IPR016181">
    <property type="entry name" value="Acyl_CoA_acyltransferase"/>
</dbReference>
<dbReference type="GO" id="GO:0016747">
    <property type="term" value="F:acyltransferase activity, transferring groups other than amino-acyl groups"/>
    <property type="evidence" value="ECO:0007669"/>
    <property type="project" value="InterPro"/>
</dbReference>
<evidence type="ECO:0000313" key="2">
    <source>
        <dbReference type="EMBL" id="PJO43180.1"/>
    </source>
</evidence>
<dbReference type="PROSITE" id="PS51186">
    <property type="entry name" value="GNAT"/>
    <property type="match status" value="1"/>
</dbReference>
<dbReference type="PANTHER" id="PTHR43415">
    <property type="entry name" value="SPERMIDINE N(1)-ACETYLTRANSFERASE"/>
    <property type="match status" value="1"/>
</dbReference>
<dbReference type="EMBL" id="PHQY01000646">
    <property type="protein sequence ID" value="PJO43180.1"/>
    <property type="molecule type" value="Genomic_DNA"/>
</dbReference>
<dbReference type="InterPro" id="IPR000182">
    <property type="entry name" value="GNAT_dom"/>
</dbReference>
<sequence length="227" mass="26151">MISWRLNTYLKGEGILTEEIKIRVVNEEDAGALLEIQQEVLSEEDYLITTIDEFQRTIDEQREWIQEKLANERETIFIAQYQGKIVGWLVFQSPQRKRLAHTGTFGMMVLNEYRGLGIGKLLIEKLLEWAEHNPYIEKISLGVFSTNERAIALYKKMGFVEEGRKIKEIKLHDNEYIDDVLTSFSRSLPLLSDEVNAGLSYFSAGVQTSAEIEEFSLRTPRPVATTE</sequence>